<dbReference type="PANTHER" id="PTHR30290">
    <property type="entry name" value="PERIPLASMIC BINDING COMPONENT OF ABC TRANSPORTER"/>
    <property type="match status" value="1"/>
</dbReference>
<organism evidence="7 8">
    <name type="scientific">Loigolactobacillus coryniformis subsp. coryniformis KCTC 3167 = DSM 20001</name>
    <dbReference type="NCBI Taxonomy" id="913848"/>
    <lineage>
        <taxon>Bacteria</taxon>
        <taxon>Bacillati</taxon>
        <taxon>Bacillota</taxon>
        <taxon>Bacilli</taxon>
        <taxon>Lactobacillales</taxon>
        <taxon>Lactobacillaceae</taxon>
        <taxon>Loigolactobacillus</taxon>
    </lineage>
</organism>
<dbReference type="InterPro" id="IPR039424">
    <property type="entry name" value="SBP_5"/>
</dbReference>
<dbReference type="GO" id="GO:0043190">
    <property type="term" value="C:ATP-binding cassette (ABC) transporter complex"/>
    <property type="evidence" value="ECO:0007669"/>
    <property type="project" value="InterPro"/>
</dbReference>
<dbReference type="InterPro" id="IPR030678">
    <property type="entry name" value="Peptide/Ni-bd"/>
</dbReference>
<dbReference type="Pfam" id="PF00496">
    <property type="entry name" value="SBP_bac_5"/>
    <property type="match status" value="1"/>
</dbReference>
<dbReference type="Gene3D" id="3.40.190.10">
    <property type="entry name" value="Periplasmic binding protein-like II"/>
    <property type="match status" value="1"/>
</dbReference>
<dbReference type="SUPFAM" id="SSF53850">
    <property type="entry name" value="Periplasmic binding protein-like II"/>
    <property type="match status" value="1"/>
</dbReference>
<keyword evidence="4" id="KW-0732">Signal</keyword>
<evidence type="ECO:0000313" key="7">
    <source>
        <dbReference type="EMBL" id="KRK14130.1"/>
    </source>
</evidence>
<evidence type="ECO:0000313" key="8">
    <source>
        <dbReference type="Proteomes" id="UP000051181"/>
    </source>
</evidence>
<protein>
    <submittedName>
        <fullName evidence="7">ABC transporter periplasmic subunit</fullName>
    </submittedName>
</protein>
<evidence type="ECO:0000256" key="3">
    <source>
        <dbReference type="ARBA" id="ARBA00022448"/>
    </source>
</evidence>
<name>A0A0R1F4Q6_9LACO</name>
<proteinExistence type="inferred from homology"/>
<reference evidence="7 8" key="1">
    <citation type="journal article" date="2015" name="Genome Announc.">
        <title>Expanding the biotechnology potential of lactobacilli through comparative genomics of 213 strains and associated genera.</title>
        <authorList>
            <person name="Sun Z."/>
            <person name="Harris H.M."/>
            <person name="McCann A."/>
            <person name="Guo C."/>
            <person name="Argimon S."/>
            <person name="Zhang W."/>
            <person name="Yang X."/>
            <person name="Jeffery I.B."/>
            <person name="Cooney J.C."/>
            <person name="Kagawa T.F."/>
            <person name="Liu W."/>
            <person name="Song Y."/>
            <person name="Salvetti E."/>
            <person name="Wrobel A."/>
            <person name="Rasinkangas P."/>
            <person name="Parkhill J."/>
            <person name="Rea M.C."/>
            <person name="O'Sullivan O."/>
            <person name="Ritari J."/>
            <person name="Douillard F.P."/>
            <person name="Paul Ross R."/>
            <person name="Yang R."/>
            <person name="Briner A.E."/>
            <person name="Felis G.E."/>
            <person name="de Vos W.M."/>
            <person name="Barrangou R."/>
            <person name="Klaenhammer T.R."/>
            <person name="Caufield P.W."/>
            <person name="Cui Y."/>
            <person name="Zhang H."/>
            <person name="O'Toole P.W."/>
        </authorList>
    </citation>
    <scope>NUCLEOTIDE SEQUENCE [LARGE SCALE GENOMIC DNA]</scope>
    <source>
        <strain evidence="7 8">DSM 20001</strain>
    </source>
</reference>
<keyword evidence="3" id="KW-0813">Transport</keyword>
<dbReference type="Gene3D" id="3.90.76.10">
    <property type="entry name" value="Dipeptide-binding Protein, Domain 1"/>
    <property type="match status" value="1"/>
</dbReference>
<dbReference type="EMBL" id="AZCN01000103">
    <property type="protein sequence ID" value="KRK14130.1"/>
    <property type="molecule type" value="Genomic_DNA"/>
</dbReference>
<dbReference type="FunFam" id="3.90.76.10:FF:000001">
    <property type="entry name" value="Oligopeptide ABC transporter substrate-binding protein"/>
    <property type="match status" value="1"/>
</dbReference>
<keyword evidence="5" id="KW-0653">Protein transport</keyword>
<dbReference type="InterPro" id="IPR000914">
    <property type="entry name" value="SBP_5_dom"/>
</dbReference>
<gene>
    <name evidence="7" type="ORF">FD22_GL000166</name>
</gene>
<dbReference type="PIRSF" id="PIRSF002741">
    <property type="entry name" value="MppA"/>
    <property type="match status" value="1"/>
</dbReference>
<keyword evidence="5" id="KW-0571">Peptide transport</keyword>
<dbReference type="GO" id="GO:0015833">
    <property type="term" value="P:peptide transport"/>
    <property type="evidence" value="ECO:0007669"/>
    <property type="project" value="UniProtKB-KW"/>
</dbReference>
<dbReference type="PANTHER" id="PTHR30290:SF10">
    <property type="entry name" value="PERIPLASMIC OLIGOPEPTIDE-BINDING PROTEIN-RELATED"/>
    <property type="match status" value="1"/>
</dbReference>
<comment type="similarity">
    <text evidence="2">Belongs to the bacterial solute-binding protein 5 family.</text>
</comment>
<dbReference type="GO" id="GO:0030313">
    <property type="term" value="C:cell envelope"/>
    <property type="evidence" value="ECO:0007669"/>
    <property type="project" value="UniProtKB-SubCell"/>
</dbReference>
<accession>A0A0R1F4Q6</accession>
<evidence type="ECO:0000256" key="5">
    <source>
        <dbReference type="ARBA" id="ARBA00022856"/>
    </source>
</evidence>
<dbReference type="CDD" id="cd08504">
    <property type="entry name" value="PBP2_OppA"/>
    <property type="match status" value="1"/>
</dbReference>
<evidence type="ECO:0000256" key="2">
    <source>
        <dbReference type="ARBA" id="ARBA00005695"/>
    </source>
</evidence>
<evidence type="ECO:0000256" key="4">
    <source>
        <dbReference type="ARBA" id="ARBA00022729"/>
    </source>
</evidence>
<dbReference type="eggNOG" id="COG4166">
    <property type="taxonomic scope" value="Bacteria"/>
</dbReference>
<evidence type="ECO:0000259" key="6">
    <source>
        <dbReference type="Pfam" id="PF00496"/>
    </source>
</evidence>
<sequence length="555" mass="61415">MNGGFDMRKLRSVLAGAALVILVGVLSACGQNSNQQAATKQVLNLPASAALDTIDLSKATGYGQTGNVFESFYRLGKNGKATAGLAKSAKVSADGKQYTFTLRNAKWSNGDPITAQDFVYSWRRTLNPKTKSPYAYLFEGIQNATAVSQGKMAASKLGIKATDQHTVVVTLDKAIPYFKVLMAYPLFAPQNQKVAEKYGKKYATKSQYMVYSGPFKITNWKGTNNKWSFVKNNQYWDKKVVKLQKINFTVVENASTSLDLYQSDKFDLTQLSSEQVATYKNSKAYIQYPYSYVSYVGYNFADSDATKRKVLNNQDIRQAFSLAVNRTQLAQKVIGDGTLIPTGFVSTDLAKNPTTGKDFSVEQKRGNTMSHDEKLAQQKWQTGLAATGVKKVSLTLLAANDNGSDQATSKVTQYLKGQWEKLFPGLTIKIQAVPSQIALTDRQKGDFDLTLAGWGADFNDPISFLQIPTTGTSYNYGKYNNSEYNQLVDSATNADANDPAKRWRDLVSASHVLLDDQGITPLYQSVYSYLQRSSVKGIIHNTAGTQWNYKYTYIK</sequence>
<comment type="subcellular location">
    <subcellularLocation>
        <location evidence="1">Cell envelope</location>
    </subcellularLocation>
</comment>
<comment type="caution">
    <text evidence="7">The sequence shown here is derived from an EMBL/GenBank/DDBJ whole genome shotgun (WGS) entry which is preliminary data.</text>
</comment>
<dbReference type="Proteomes" id="UP000051181">
    <property type="component" value="Unassembled WGS sequence"/>
</dbReference>
<dbReference type="GO" id="GO:0042597">
    <property type="term" value="C:periplasmic space"/>
    <property type="evidence" value="ECO:0007669"/>
    <property type="project" value="UniProtKB-ARBA"/>
</dbReference>
<feature type="domain" description="Solute-binding protein family 5" evidence="6">
    <location>
        <begin position="82"/>
        <end position="473"/>
    </location>
</feature>
<dbReference type="AlphaFoldDB" id="A0A0R1F4Q6"/>
<dbReference type="GO" id="GO:1904680">
    <property type="term" value="F:peptide transmembrane transporter activity"/>
    <property type="evidence" value="ECO:0007669"/>
    <property type="project" value="TreeGrafter"/>
</dbReference>
<dbReference type="PATRIC" id="fig|913848.6.peg.164"/>
<evidence type="ECO:0000256" key="1">
    <source>
        <dbReference type="ARBA" id="ARBA00004196"/>
    </source>
</evidence>
<dbReference type="Gene3D" id="3.10.105.10">
    <property type="entry name" value="Dipeptide-binding Protein, Domain 3"/>
    <property type="match status" value="1"/>
</dbReference>